<keyword evidence="4 5" id="KW-0472">Membrane</keyword>
<proteinExistence type="predicted"/>
<dbReference type="InterPro" id="IPR036640">
    <property type="entry name" value="ABC1_TM_sf"/>
</dbReference>
<dbReference type="PANTHER" id="PTHR43394:SF4">
    <property type="entry name" value="TOXIN SECRETION ABC TRANSPORTER ATP-BINDING PROTEIN"/>
    <property type="match status" value="1"/>
</dbReference>
<feature type="transmembrane region" description="Helical" evidence="5">
    <location>
        <begin position="60"/>
        <end position="80"/>
    </location>
</feature>
<dbReference type="OrthoDB" id="311344at2"/>
<evidence type="ECO:0000256" key="1">
    <source>
        <dbReference type="ARBA" id="ARBA00004651"/>
    </source>
</evidence>
<dbReference type="Proteomes" id="UP000239366">
    <property type="component" value="Unassembled WGS sequence"/>
</dbReference>
<keyword evidence="8" id="KW-0067">ATP-binding</keyword>
<dbReference type="Gene3D" id="3.40.50.300">
    <property type="entry name" value="P-loop containing nucleotide triphosphate hydrolases"/>
    <property type="match status" value="1"/>
</dbReference>
<dbReference type="AlphaFoldDB" id="A0A2S7T925"/>
<evidence type="ECO:0000259" key="7">
    <source>
        <dbReference type="PROSITE" id="PS50929"/>
    </source>
</evidence>
<feature type="transmembrane region" description="Helical" evidence="5">
    <location>
        <begin position="251"/>
        <end position="270"/>
    </location>
</feature>
<feature type="domain" description="ABC transporter" evidence="6">
    <location>
        <begin position="338"/>
        <end position="560"/>
    </location>
</feature>
<sequence length="560" mass="63090">MAKTILTAWQRLLGLLRLDRKDISQVLYYAVFAGIVNLTLPLGIQAIINLIQGAQVSTSWIVLVILVTLGVGFAGALQLMQLRIIENVQQKIFTRSSFEFAYRFPKIKMSALRNQYPPELANRFFDTLTVQKSLSKILIDFPAALLQIILGLLLLSFYHPFFIVYGVLLILLIYVVFKYTAQRGYDTSLSESKYKYKVAHWLQEVARSIVSFKLSGHTTHALDKNDSLVVEYLDAREGHFRVLVLQFIQMIGFKVLVTAGLLLIGGLLVLNQEMNIGQFVAAEIIILLVISSVEKLILGLETFYDLLTSLEKLGQVVDKELEPQDGQKPFNENEGFSVQLDEVSYRVPDRAKFILKDIAFSISPVCSILVQGPSGSGKTTLLRLIAGILEPDEGNIFINDVALKGMNLNFYRSHLGQSLTEESPFEGSILNNITFGDPSITEEQVYWALEKTKLTEFVKEQPQGLRTILYPEGRQIPYTVSKKIVLARSIVRQPKMLILKDPLDQFSEGEANEIMDFLVNPENGWSLVVVSENQRWARSCSRTITLENGKITNETRNNNA</sequence>
<dbReference type="GO" id="GO:0005524">
    <property type="term" value="F:ATP binding"/>
    <property type="evidence" value="ECO:0007669"/>
    <property type="project" value="UniProtKB-KW"/>
</dbReference>
<dbReference type="Gene3D" id="1.20.1560.10">
    <property type="entry name" value="ABC transporter type 1, transmembrane domain"/>
    <property type="match status" value="1"/>
</dbReference>
<evidence type="ECO:0000313" key="9">
    <source>
        <dbReference type="Proteomes" id="UP000239366"/>
    </source>
</evidence>
<dbReference type="GO" id="GO:0015421">
    <property type="term" value="F:ABC-type oligopeptide transporter activity"/>
    <property type="evidence" value="ECO:0007669"/>
    <property type="project" value="TreeGrafter"/>
</dbReference>
<dbReference type="InterPro" id="IPR039421">
    <property type="entry name" value="Type_1_exporter"/>
</dbReference>
<feature type="transmembrane region" description="Helical" evidence="5">
    <location>
        <begin position="26"/>
        <end position="48"/>
    </location>
</feature>
<evidence type="ECO:0000259" key="6">
    <source>
        <dbReference type="PROSITE" id="PS50893"/>
    </source>
</evidence>
<keyword evidence="8" id="KW-0547">Nucleotide-binding</keyword>
<dbReference type="RefSeq" id="WP_105002106.1">
    <property type="nucleotide sequence ID" value="NZ_MQVX01000001.1"/>
</dbReference>
<evidence type="ECO:0000313" key="8">
    <source>
        <dbReference type="EMBL" id="PQJ16433.1"/>
    </source>
</evidence>
<feature type="domain" description="ABC transmembrane type-1" evidence="7">
    <location>
        <begin position="30"/>
        <end position="305"/>
    </location>
</feature>
<dbReference type="InterPro" id="IPR011527">
    <property type="entry name" value="ABC1_TM_dom"/>
</dbReference>
<dbReference type="GO" id="GO:0016887">
    <property type="term" value="F:ATP hydrolysis activity"/>
    <property type="evidence" value="ECO:0007669"/>
    <property type="project" value="InterPro"/>
</dbReference>
<dbReference type="InterPro" id="IPR003439">
    <property type="entry name" value="ABC_transporter-like_ATP-bd"/>
</dbReference>
<evidence type="ECO:0000256" key="3">
    <source>
        <dbReference type="ARBA" id="ARBA00022989"/>
    </source>
</evidence>
<comment type="caution">
    <text evidence="8">The sequence shown here is derived from an EMBL/GenBank/DDBJ whole genome shotgun (WGS) entry which is preliminary data.</text>
</comment>
<keyword evidence="2 5" id="KW-0812">Transmembrane</keyword>
<dbReference type="PROSITE" id="PS50929">
    <property type="entry name" value="ABC_TM1F"/>
    <property type="match status" value="1"/>
</dbReference>
<evidence type="ECO:0000256" key="5">
    <source>
        <dbReference type="SAM" id="Phobius"/>
    </source>
</evidence>
<dbReference type="InterPro" id="IPR027417">
    <property type="entry name" value="P-loop_NTPase"/>
</dbReference>
<evidence type="ECO:0000256" key="4">
    <source>
        <dbReference type="ARBA" id="ARBA00023136"/>
    </source>
</evidence>
<keyword evidence="9" id="KW-1185">Reference proteome</keyword>
<gene>
    <name evidence="8" type="ORF">BST99_12540</name>
</gene>
<keyword evidence="3 5" id="KW-1133">Transmembrane helix</keyword>
<dbReference type="Pfam" id="PF00664">
    <property type="entry name" value="ABC_membrane"/>
    <property type="match status" value="1"/>
</dbReference>
<name>A0A2S7T925_9FLAO</name>
<reference evidence="9" key="1">
    <citation type="submission" date="2016-11" db="EMBL/GenBank/DDBJ databases">
        <title>Trade-off between light-utilization and light-protection in marine flavobacteria.</title>
        <authorList>
            <person name="Kumagai Y."/>
            <person name="Yoshizawa S."/>
            <person name="Kogure K."/>
        </authorList>
    </citation>
    <scope>NUCLEOTIDE SEQUENCE [LARGE SCALE GENOMIC DNA]</scope>
    <source>
        <strain evidence="9">SG-18</strain>
    </source>
</reference>
<dbReference type="PANTHER" id="PTHR43394">
    <property type="entry name" value="ATP-DEPENDENT PERMEASE MDL1, MITOCHONDRIAL"/>
    <property type="match status" value="1"/>
</dbReference>
<evidence type="ECO:0000256" key="2">
    <source>
        <dbReference type="ARBA" id="ARBA00022692"/>
    </source>
</evidence>
<feature type="transmembrane region" description="Helical" evidence="5">
    <location>
        <begin position="162"/>
        <end position="181"/>
    </location>
</feature>
<dbReference type="Pfam" id="PF00005">
    <property type="entry name" value="ABC_tran"/>
    <property type="match status" value="1"/>
</dbReference>
<organism evidence="8 9">
    <name type="scientific">Aureicoccus marinus</name>
    <dbReference type="NCBI Taxonomy" id="754435"/>
    <lineage>
        <taxon>Bacteria</taxon>
        <taxon>Pseudomonadati</taxon>
        <taxon>Bacteroidota</taxon>
        <taxon>Flavobacteriia</taxon>
        <taxon>Flavobacteriales</taxon>
        <taxon>Flavobacteriaceae</taxon>
        <taxon>Aureicoccus</taxon>
    </lineage>
</organism>
<comment type="subcellular location">
    <subcellularLocation>
        <location evidence="1">Cell membrane</location>
        <topology evidence="1">Multi-pass membrane protein</topology>
    </subcellularLocation>
</comment>
<dbReference type="PROSITE" id="PS50893">
    <property type="entry name" value="ABC_TRANSPORTER_2"/>
    <property type="match status" value="1"/>
</dbReference>
<dbReference type="EMBL" id="MQVX01000001">
    <property type="protein sequence ID" value="PQJ16433.1"/>
    <property type="molecule type" value="Genomic_DNA"/>
</dbReference>
<accession>A0A2S7T925</accession>
<dbReference type="SUPFAM" id="SSF52540">
    <property type="entry name" value="P-loop containing nucleoside triphosphate hydrolases"/>
    <property type="match status" value="1"/>
</dbReference>
<dbReference type="SUPFAM" id="SSF90123">
    <property type="entry name" value="ABC transporter transmembrane region"/>
    <property type="match status" value="1"/>
</dbReference>
<feature type="transmembrane region" description="Helical" evidence="5">
    <location>
        <begin position="137"/>
        <end position="156"/>
    </location>
</feature>
<protein>
    <submittedName>
        <fullName evidence="8">ABC transporter ATP-binding protein/permease</fullName>
    </submittedName>
</protein>
<dbReference type="GO" id="GO:0005886">
    <property type="term" value="C:plasma membrane"/>
    <property type="evidence" value="ECO:0007669"/>
    <property type="project" value="UniProtKB-SubCell"/>
</dbReference>